<keyword evidence="1" id="KW-0732">Signal</keyword>
<organism evidence="2 3">
    <name type="scientific">Chryseobacterium lacus</name>
    <dbReference type="NCBI Taxonomy" id="2058346"/>
    <lineage>
        <taxon>Bacteria</taxon>
        <taxon>Pseudomonadati</taxon>
        <taxon>Bacteroidota</taxon>
        <taxon>Flavobacteriia</taxon>
        <taxon>Flavobacteriales</taxon>
        <taxon>Weeksellaceae</taxon>
        <taxon>Chryseobacterium group</taxon>
        <taxon>Chryseobacterium</taxon>
    </lineage>
</organism>
<proteinExistence type="predicted"/>
<feature type="chain" id="PRO_5016935135" description="Lipoprotein" evidence="1">
    <location>
        <begin position="23"/>
        <end position="151"/>
    </location>
</feature>
<reference evidence="2 3" key="1">
    <citation type="submission" date="2018-07" db="EMBL/GenBank/DDBJ databases">
        <title>Chryseobacterium lacus sp. nov., isolated from lake water.</title>
        <authorList>
            <person name="Li C.-M."/>
        </authorList>
    </citation>
    <scope>NUCLEOTIDE SEQUENCE [LARGE SCALE GENOMIC DNA]</scope>
    <source>
        <strain evidence="2 3">YLOS41</strain>
    </source>
</reference>
<name>A0A368N6L8_9FLAO</name>
<keyword evidence="3" id="KW-1185">Reference proteome</keyword>
<evidence type="ECO:0008006" key="4">
    <source>
        <dbReference type="Google" id="ProtNLM"/>
    </source>
</evidence>
<comment type="caution">
    <text evidence="2">The sequence shown here is derived from an EMBL/GenBank/DDBJ whole genome shotgun (WGS) entry which is preliminary data.</text>
</comment>
<gene>
    <name evidence="2" type="ORF">DQ356_01475</name>
</gene>
<feature type="signal peptide" evidence="1">
    <location>
        <begin position="1"/>
        <end position="22"/>
    </location>
</feature>
<protein>
    <recommendedName>
        <fullName evidence="4">Lipoprotein</fullName>
    </recommendedName>
</protein>
<dbReference type="Proteomes" id="UP000252172">
    <property type="component" value="Unassembled WGS sequence"/>
</dbReference>
<evidence type="ECO:0000256" key="1">
    <source>
        <dbReference type="SAM" id="SignalP"/>
    </source>
</evidence>
<dbReference type="EMBL" id="QPIE01000001">
    <property type="protein sequence ID" value="RCU44909.1"/>
    <property type="molecule type" value="Genomic_DNA"/>
</dbReference>
<dbReference type="AlphaFoldDB" id="A0A368N6L8"/>
<sequence length="151" mass="17408">MYIKSFFLAFFTLLLLHCNAQKNNDSSNAITEKSSDRPFQKIELEEMTRGSRRMIVITPNFKEVEINRKITTLKTTETEWKNLQKLITQLNPDKIESFTPPTNKRFYDGAMAATIRVNIDGTVYSSQTFDAGNPPEQLATLYRKLVSSFKE</sequence>
<accession>A0A368N6L8</accession>
<evidence type="ECO:0000313" key="3">
    <source>
        <dbReference type="Proteomes" id="UP000252172"/>
    </source>
</evidence>
<evidence type="ECO:0000313" key="2">
    <source>
        <dbReference type="EMBL" id="RCU44909.1"/>
    </source>
</evidence>